<dbReference type="PANTHER" id="PTHR33307">
    <property type="entry name" value="ALPHA-RHAMNOSIDASE (EUROFUNG)"/>
    <property type="match status" value="1"/>
</dbReference>
<evidence type="ECO:0000259" key="7">
    <source>
        <dbReference type="Pfam" id="PF17390"/>
    </source>
</evidence>
<dbReference type="InterPro" id="IPR016007">
    <property type="entry name" value="Alpha_rhamnosid"/>
</dbReference>
<dbReference type="InterPro" id="IPR035398">
    <property type="entry name" value="Bac_rhamnosid_C"/>
</dbReference>
<dbReference type="GO" id="GO:0030596">
    <property type="term" value="F:alpha-L-rhamnosidase activity"/>
    <property type="evidence" value="ECO:0007669"/>
    <property type="project" value="UniProtKB-EC"/>
</dbReference>
<evidence type="ECO:0000256" key="1">
    <source>
        <dbReference type="ARBA" id="ARBA00001445"/>
    </source>
</evidence>
<dbReference type="PANTHER" id="PTHR33307:SF6">
    <property type="entry name" value="ALPHA-RHAMNOSIDASE (EUROFUNG)-RELATED"/>
    <property type="match status" value="1"/>
</dbReference>
<feature type="domain" description="Alpha-L-rhamnosidase C-terminal" evidence="7">
    <location>
        <begin position="659"/>
        <end position="717"/>
    </location>
</feature>
<dbReference type="Pfam" id="PF05592">
    <property type="entry name" value="Bac_rhamnosid"/>
    <property type="match status" value="1"/>
</dbReference>
<comment type="catalytic activity">
    <reaction evidence="1">
        <text>Hydrolysis of terminal non-reducing alpha-L-rhamnose residues in alpha-L-rhamnosides.</text>
        <dbReference type="EC" id="3.2.1.40"/>
    </reaction>
</comment>
<dbReference type="SUPFAM" id="SSF48208">
    <property type="entry name" value="Six-hairpin glycosidases"/>
    <property type="match status" value="1"/>
</dbReference>
<dbReference type="InterPro" id="IPR035396">
    <property type="entry name" value="Bac_rhamnosid6H"/>
</dbReference>
<evidence type="ECO:0000259" key="6">
    <source>
        <dbReference type="Pfam" id="PF17389"/>
    </source>
</evidence>
<protein>
    <recommendedName>
        <fullName evidence="2">alpha-L-rhamnosidase</fullName>
        <ecNumber evidence="2">3.2.1.40</ecNumber>
    </recommendedName>
</protein>
<dbReference type="EC" id="3.2.1.40" evidence="2"/>
<dbReference type="EMBL" id="JAVDUM010000008">
    <property type="protein sequence ID" value="MDR6867450.1"/>
    <property type="molecule type" value="Genomic_DNA"/>
</dbReference>
<dbReference type="Gene3D" id="2.60.420.10">
    <property type="entry name" value="Maltose phosphorylase, domain 3"/>
    <property type="match status" value="1"/>
</dbReference>
<dbReference type="RefSeq" id="WP_310020257.1">
    <property type="nucleotide sequence ID" value="NZ_JAVDUM010000008.1"/>
</dbReference>
<dbReference type="InterPro" id="IPR008902">
    <property type="entry name" value="Rhamnosid_concanavalin"/>
</dbReference>
<dbReference type="Pfam" id="PF17389">
    <property type="entry name" value="Bac_rhamnosid6H"/>
    <property type="match status" value="1"/>
</dbReference>
<evidence type="ECO:0000313" key="8">
    <source>
        <dbReference type="EMBL" id="MDR6867450.1"/>
    </source>
</evidence>
<dbReference type="InterPro" id="IPR013737">
    <property type="entry name" value="Bac_rhamnosid_N"/>
</dbReference>
<dbReference type="InterPro" id="IPR012341">
    <property type="entry name" value="6hp_glycosidase-like_sf"/>
</dbReference>
<comment type="caution">
    <text evidence="8">The sequence shown here is derived from an EMBL/GenBank/DDBJ whole genome shotgun (WGS) entry which is preliminary data.</text>
</comment>
<evidence type="ECO:0000256" key="3">
    <source>
        <dbReference type="ARBA" id="ARBA00022801"/>
    </source>
</evidence>
<evidence type="ECO:0000256" key="2">
    <source>
        <dbReference type="ARBA" id="ARBA00012652"/>
    </source>
</evidence>
<dbReference type="Gene3D" id="1.50.10.10">
    <property type="match status" value="1"/>
</dbReference>
<reference evidence="8 9" key="1">
    <citation type="submission" date="2023-07" db="EMBL/GenBank/DDBJ databases">
        <title>Sorghum-associated microbial communities from plants grown in Nebraska, USA.</title>
        <authorList>
            <person name="Schachtman D."/>
        </authorList>
    </citation>
    <scope>NUCLEOTIDE SEQUENCE [LARGE SCALE GENOMIC DNA]</scope>
    <source>
        <strain evidence="8 9">2980</strain>
    </source>
</reference>
<evidence type="ECO:0000313" key="9">
    <source>
        <dbReference type="Proteomes" id="UP001259347"/>
    </source>
</evidence>
<sequence length="749" mass="81473">MIPPWTAALISAPDVEGAPILRRRFEVPADRGAVTSARLLVTAQGIVEPSLDGSRIGRDVLSPGWSAYETRLRVVEHDLTELLRAGTHELALLLGRGWYSGRLGWMGAEGVYGDRPAASAVLRVRFADGSEWALGTDAEWTASSSGVLADDLYDGQIIDARHESTDRNPVAVEALDPSRLVAYHGPLVVRHERVAPVRRWRSPRGTLLLDFGQNLVGWLRIAARGPRGRALTIRHAEVIEDGELATRPLRTAQATDRFVLSGGEDAFEPSLTFHGFRYAEIDGWDETEVVGTVEAVVVGSDLRRIGHFSCSDALLSRFHENVVWSLRGNTVALPTDCPQRDERLGWTGDIAVFAPTACFLFDMTGFLRDWLADLRAEQSAAGGRVPYVIPDALKGWAVREGEDPESVGVWSDAAVWVPWAIWEASGERAVLEESYDSMRAHVDRVAGRLSARGVWEGDFQFGDWLDPTAPPDDPFAAVADPDVIATAAYCRSLELTARTARVLGCEDEAVALGERAERARAAFAAVYLLPDGTLRSDAPAVYALAIAFDLLDDEARDRAGARLAGLVRASGHTINAGFAGAPYLCEALTRTGNIADAYALLMNRTHPSWLRPVELGATTVWERWDSLQDDGHVNPGEMTSFNHYALGAVADWMHRVIGGIETVEPGYARVRIDPRPGGGLSWARTVIDTPHGPVGVAWTAEPELRVEYWAPDGVEIELGEGIVDHAVRLPGPPAPVRAALRNPARAVKN</sequence>
<proteinExistence type="predicted"/>
<keyword evidence="8" id="KW-0326">Glycosidase</keyword>
<keyword evidence="9" id="KW-1185">Reference proteome</keyword>
<evidence type="ECO:0000259" key="4">
    <source>
        <dbReference type="Pfam" id="PF05592"/>
    </source>
</evidence>
<organism evidence="8 9">
    <name type="scientific">Microbacterium resistens</name>
    <dbReference type="NCBI Taxonomy" id="156977"/>
    <lineage>
        <taxon>Bacteria</taxon>
        <taxon>Bacillati</taxon>
        <taxon>Actinomycetota</taxon>
        <taxon>Actinomycetes</taxon>
        <taxon>Micrococcales</taxon>
        <taxon>Microbacteriaceae</taxon>
        <taxon>Microbacterium</taxon>
    </lineage>
</organism>
<dbReference type="InterPro" id="IPR008928">
    <property type="entry name" value="6-hairpin_glycosidase_sf"/>
</dbReference>
<feature type="domain" description="Alpha-L-rhamnosidase six-hairpin glycosidase" evidence="6">
    <location>
        <begin position="304"/>
        <end position="657"/>
    </location>
</feature>
<evidence type="ECO:0000259" key="5">
    <source>
        <dbReference type="Pfam" id="PF08531"/>
    </source>
</evidence>
<feature type="domain" description="Alpha-L-rhamnosidase concanavalin-like" evidence="4">
    <location>
        <begin position="202"/>
        <end position="298"/>
    </location>
</feature>
<dbReference type="Pfam" id="PF17390">
    <property type="entry name" value="Bac_rhamnosid_C"/>
    <property type="match status" value="1"/>
</dbReference>
<keyword evidence="3 8" id="KW-0378">Hydrolase</keyword>
<feature type="domain" description="Bacterial alpha-L-rhamnosidase N-terminal" evidence="5">
    <location>
        <begin position="33"/>
        <end position="174"/>
    </location>
</feature>
<accession>A0ABU1SCX3</accession>
<dbReference type="Gene3D" id="2.60.120.260">
    <property type="entry name" value="Galactose-binding domain-like"/>
    <property type="match status" value="2"/>
</dbReference>
<dbReference type="Pfam" id="PF08531">
    <property type="entry name" value="Bac_rhamnosid_N"/>
    <property type="match status" value="1"/>
</dbReference>
<name>A0ABU1SCX3_9MICO</name>
<dbReference type="Proteomes" id="UP001259347">
    <property type="component" value="Unassembled WGS sequence"/>
</dbReference>
<gene>
    <name evidence="8" type="ORF">J2Y69_002053</name>
</gene>